<dbReference type="InterPro" id="IPR026444">
    <property type="entry name" value="Secre_tail"/>
</dbReference>
<organism evidence="4 5">
    <name type="scientific">Aequorivita sublithincola (strain DSM 14238 / LMG 21431 / ACAM 643 / 9-3)</name>
    <dbReference type="NCBI Taxonomy" id="746697"/>
    <lineage>
        <taxon>Bacteria</taxon>
        <taxon>Pseudomonadati</taxon>
        <taxon>Bacteroidota</taxon>
        <taxon>Flavobacteriia</taxon>
        <taxon>Flavobacteriales</taxon>
        <taxon>Flavobacteriaceae</taxon>
        <taxon>Aequorivita</taxon>
    </lineage>
</organism>
<feature type="chain" id="PRO_5003684183" description="Secretion system C-terminal sorting domain-containing protein" evidence="2">
    <location>
        <begin position="21"/>
        <end position="642"/>
    </location>
</feature>
<name>I3Z085_AEQSU</name>
<evidence type="ECO:0000256" key="1">
    <source>
        <dbReference type="ARBA" id="ARBA00022729"/>
    </source>
</evidence>
<reference evidence="4 5" key="1">
    <citation type="submission" date="2012-06" db="EMBL/GenBank/DDBJ databases">
        <title>The complete genome of Aequorivita sublithincola DSM 14238.</title>
        <authorList>
            <consortium name="US DOE Joint Genome Institute (JGI-PGF)"/>
            <person name="Lucas S."/>
            <person name="Copeland A."/>
            <person name="Lapidus A."/>
            <person name="Goodwin L."/>
            <person name="Pitluck S."/>
            <person name="Peters L."/>
            <person name="Munk A.C.C."/>
            <person name="Kyrpides N."/>
            <person name="Mavromatis K."/>
            <person name="Pagani I."/>
            <person name="Ivanova N."/>
            <person name="Ovchinnikova G."/>
            <person name="Zeytun A."/>
            <person name="Detter J.C."/>
            <person name="Han C."/>
            <person name="Land M."/>
            <person name="Hauser L."/>
            <person name="Markowitz V."/>
            <person name="Cheng J.-F."/>
            <person name="Hugenholtz P."/>
            <person name="Woyke T."/>
            <person name="Wu D."/>
            <person name="Tindall B."/>
            <person name="Faehnrich R."/>
            <person name="Brambilla E."/>
            <person name="Klenk H.-P."/>
            <person name="Eisen J.A."/>
        </authorList>
    </citation>
    <scope>NUCLEOTIDE SEQUENCE [LARGE SCALE GENOMIC DNA]</scope>
    <source>
        <strain evidence="5">DSM 14238 / LMG 21431 / ACAM 643 / 9-3</strain>
    </source>
</reference>
<dbReference type="KEGG" id="asl:Aeqsu_3224"/>
<keyword evidence="1 2" id="KW-0732">Signal</keyword>
<protein>
    <recommendedName>
        <fullName evidence="3">Secretion system C-terminal sorting domain-containing protein</fullName>
    </recommendedName>
</protein>
<evidence type="ECO:0000259" key="3">
    <source>
        <dbReference type="Pfam" id="PF18962"/>
    </source>
</evidence>
<dbReference type="SUPFAM" id="SSF63825">
    <property type="entry name" value="YWTD domain"/>
    <property type="match status" value="1"/>
</dbReference>
<dbReference type="Pfam" id="PF18962">
    <property type="entry name" value="Por_Secre_tail"/>
    <property type="match status" value="1"/>
</dbReference>
<dbReference type="eggNOG" id="COG1404">
    <property type="taxonomic scope" value="Bacteria"/>
</dbReference>
<dbReference type="STRING" id="746697.Aeqsu_3224"/>
<dbReference type="NCBIfam" id="TIGR04183">
    <property type="entry name" value="Por_Secre_tail"/>
    <property type="match status" value="1"/>
</dbReference>
<evidence type="ECO:0000313" key="5">
    <source>
        <dbReference type="Proteomes" id="UP000006049"/>
    </source>
</evidence>
<feature type="domain" description="Secretion system C-terminal sorting" evidence="3">
    <location>
        <begin position="574"/>
        <end position="634"/>
    </location>
</feature>
<keyword evidence="5" id="KW-1185">Reference proteome</keyword>
<feature type="signal peptide" evidence="2">
    <location>
        <begin position="1"/>
        <end position="20"/>
    </location>
</feature>
<dbReference type="HOGENOM" id="CLU_445950_0_0_10"/>
<dbReference type="AlphaFoldDB" id="I3Z085"/>
<accession>I3Z085</accession>
<evidence type="ECO:0000256" key="2">
    <source>
        <dbReference type="SAM" id="SignalP"/>
    </source>
</evidence>
<dbReference type="eggNOG" id="COG4935">
    <property type="taxonomic scope" value="Bacteria"/>
</dbReference>
<dbReference type="EMBL" id="CP003280">
    <property type="protein sequence ID" value="AFL82653.1"/>
    <property type="molecule type" value="Genomic_DNA"/>
</dbReference>
<dbReference type="RefSeq" id="WP_014783902.1">
    <property type="nucleotide sequence ID" value="NC_018013.1"/>
</dbReference>
<dbReference type="Proteomes" id="UP000006049">
    <property type="component" value="Chromosome"/>
</dbReference>
<proteinExistence type="predicted"/>
<sequence length="642" mass="66236">MRKITLLLACFIGFSGVMTAQNAQTSSDVDGLLNRLSQIGTNAGDVSAYFTSEEQATLRSYFVSNQTVVLPAAYYNANLANVVGETTGVSSNSEISLDLNAKVPFTGTYYYRSPNALVYDNGPYFNIPGPPPVSQLQDASLLMSLYGFGAQFTADNRMADDFTLTADYDITSVDVYAYQTGATPPSITALYVQVWDGDPSGGGASVIWGDLVTNVLDNVADSGALRQLESAPGDTSRKIQTATANTTGLSLTAGTYWIEYTFEGSGASGPWAPPIVITGTATTGNALQYTGASGLYNPAIDTGSGTPQGMPFVLFGDIVGGGPGDPAVAFGANNTTSSLITFDPADPAAFTTLGTSPAPVFENAGAVDPNDDTTAYVLDSGGLFYSVDLTTGVYTNLGTILAPGGNQWSGAEFDPISGTLYAISVNGALTATTLSTIDIGALTATTIGLTGMAGGISLMIDANGDGYSHDIADDNFYYVDLASGTASPIGPLGFDANFGQGGTFIDGDPGFVYLSAFDSGSFQSQWRRVDVLTGSSTVIGLFNGGADQVGWSSAKGSLAVGIAENALEGFSYAPNPTSGVLSLKSINNIDTVAIYNMLGQNVMSSKIGATTSDLDISSLKTGTYIMQVTVGGQTAAFRVLKN</sequence>
<evidence type="ECO:0000313" key="4">
    <source>
        <dbReference type="EMBL" id="AFL82653.1"/>
    </source>
</evidence>
<gene>
    <name evidence="4" type="ordered locus">Aeqsu_3224</name>
</gene>